<dbReference type="GO" id="GO:0016020">
    <property type="term" value="C:membrane"/>
    <property type="evidence" value="ECO:0007669"/>
    <property type="project" value="TreeGrafter"/>
</dbReference>
<dbReference type="InterPro" id="IPR055362">
    <property type="entry name" value="PTHB1_pf_dom"/>
</dbReference>
<evidence type="ECO:0000259" key="1">
    <source>
        <dbReference type="Pfam" id="PF14727"/>
    </source>
</evidence>
<dbReference type="STRING" id="70415.A0A5S6QE97"/>
<dbReference type="Pfam" id="PF23338">
    <property type="entry name" value="PTHB1_hp"/>
    <property type="match status" value="1"/>
</dbReference>
<dbReference type="Pfam" id="PF14727">
    <property type="entry name" value="PHTB1_N"/>
    <property type="match status" value="1"/>
</dbReference>
<dbReference type="Pfam" id="PF23337">
    <property type="entry name" value="PTHB1_pf"/>
    <property type="match status" value="1"/>
</dbReference>
<accession>A0A5S6QE97</accession>
<reference evidence="5" key="1">
    <citation type="submission" date="2019-12" db="UniProtKB">
        <authorList>
            <consortium name="WormBaseParasite"/>
        </authorList>
    </citation>
    <scope>IDENTIFICATION</scope>
</reference>
<organism evidence="4 5">
    <name type="scientific">Trichuris muris</name>
    <name type="common">Mouse whipworm</name>
    <dbReference type="NCBI Taxonomy" id="70415"/>
    <lineage>
        <taxon>Eukaryota</taxon>
        <taxon>Metazoa</taxon>
        <taxon>Ecdysozoa</taxon>
        <taxon>Nematoda</taxon>
        <taxon>Enoplea</taxon>
        <taxon>Dorylaimia</taxon>
        <taxon>Trichinellida</taxon>
        <taxon>Trichuridae</taxon>
        <taxon>Trichuris</taxon>
    </lineage>
</organism>
<evidence type="ECO:0000313" key="5">
    <source>
        <dbReference type="WBParaSite" id="TMUE_1000005686.1"/>
    </source>
</evidence>
<dbReference type="PANTHER" id="PTHR20991">
    <property type="entry name" value="PARATHYROID HORMONE-RESPONSIVE B1 GENE"/>
    <property type="match status" value="1"/>
</dbReference>
<dbReference type="PANTHER" id="PTHR20991:SF0">
    <property type="entry name" value="PROTEIN PTHB1"/>
    <property type="match status" value="1"/>
</dbReference>
<sequence length="811" mass="90195">MSLFQTRELWRSKIELDDNVPQLLCLTVATLLENSDALLIGTADGTVYAFEPSVSVGKGGQPTGDDLVLQKRLLQPVLQLLAGRFKSNSTDYQLAILHPRSVAVYAAIALDNDPAKEPKEMDLELLYERVLTHSAHSFIGGPLGSEEHEADFICVQSLDGVIYLLEQEVNIYSHYLPSFLLPGPMCYSKTMGIFVTFNSAWQVQSFKYDRLLLNASRKEDADKDRKEERHYLSPEWSVLIGERAIEIGAVDVPQSSVALVVLGERNLFLFNTKGLLSATKQLNYVPHCLHLYGTNATGASRFLIATEDGAMLLYNNTTLRWAAKLPFPPVNLCLARIGTLKGIIVALSSSGELLCAYLGTEPYLDQAMIKRPNEQSYAKRLGTMKELAFEMKHLKSRAEIAMEHPPQDDLSIRCIIAEALDQDYDDENSCDKETAPIFKIQTILTKKGNAADVMLTFRSSTFVRIIPQVISLAAIEDKVVQNFCVHQMQGRIPAERNLILDATYLDSNGKRRALVSKVNLPLEKFYAKCPGKKTAIHKVTLEINKPLVSLDRLFPELGITIDELEKWDNCIGLRLLHGKVPPAIILAPKTAARYRVQGGSLGTLWVPIAEIVRRLREVHYPKEQLKVAIVGGIPLDEYFKQLDAFFQLSDQRAEVQRQLDGTAVEFRILQRQFFSSIKDSDSNLHTFQGILQDTCKQLTSLADSANRISESLGDAANALKASNQLIADLFTLSPSLPGDSRTLLRAALAFDENDVSGQQWITQAAKLMEMASKGLFNGKPIAQAAVVQSDDNAQRFKKLLSALMERVTAKN</sequence>
<evidence type="ECO:0000259" key="3">
    <source>
        <dbReference type="Pfam" id="PF23338"/>
    </source>
</evidence>
<dbReference type="InterPro" id="IPR028073">
    <property type="entry name" value="PHTB1_N_dom"/>
</dbReference>
<dbReference type="AlphaFoldDB" id="A0A5S6QE97"/>
<dbReference type="GO" id="GO:0060271">
    <property type="term" value="P:cilium assembly"/>
    <property type="evidence" value="ECO:0007669"/>
    <property type="project" value="TreeGrafter"/>
</dbReference>
<dbReference type="GO" id="GO:0034464">
    <property type="term" value="C:BBSome"/>
    <property type="evidence" value="ECO:0007669"/>
    <property type="project" value="InterPro"/>
</dbReference>
<dbReference type="WBParaSite" id="TMUE_1000005686.1">
    <property type="protein sequence ID" value="TMUE_1000005686.1"/>
    <property type="gene ID" value="WBGene00286752"/>
</dbReference>
<dbReference type="InterPro" id="IPR026511">
    <property type="entry name" value="PTHB1"/>
</dbReference>
<feature type="domain" description="PTHB1 hairpin" evidence="3">
    <location>
        <begin position="633"/>
        <end position="729"/>
    </location>
</feature>
<name>A0A5S6QE97_TRIMR</name>
<evidence type="ECO:0000313" key="4">
    <source>
        <dbReference type="Proteomes" id="UP000046395"/>
    </source>
</evidence>
<feature type="domain" description="PTHB1 N-terminal" evidence="1">
    <location>
        <begin position="1"/>
        <end position="362"/>
    </location>
</feature>
<evidence type="ECO:0000259" key="2">
    <source>
        <dbReference type="Pfam" id="PF23337"/>
    </source>
</evidence>
<feature type="domain" description="PTHB1 platform" evidence="2">
    <location>
        <begin position="521"/>
        <end position="623"/>
    </location>
</feature>
<evidence type="ECO:0008006" key="6">
    <source>
        <dbReference type="Google" id="ProtNLM"/>
    </source>
</evidence>
<dbReference type="InterPro" id="IPR055363">
    <property type="entry name" value="PTHB1_hp_dom"/>
</dbReference>
<protein>
    <recommendedName>
        <fullName evidence="6">Protein PTHB1</fullName>
    </recommendedName>
</protein>
<keyword evidence="4" id="KW-1185">Reference proteome</keyword>
<proteinExistence type="predicted"/>
<dbReference type="Proteomes" id="UP000046395">
    <property type="component" value="Unassembled WGS sequence"/>
</dbReference>